<name>A0A2S2NW20_SCHGA</name>
<gene>
    <name evidence="2" type="ORF">g.115817</name>
</gene>
<evidence type="ECO:0000313" key="2">
    <source>
        <dbReference type="EMBL" id="MBY21421.1"/>
    </source>
</evidence>
<accession>A0A2S2NW20</accession>
<proteinExistence type="predicted"/>
<dbReference type="AlphaFoldDB" id="A0A2S2NW20"/>
<dbReference type="EMBL" id="GGMR01008802">
    <property type="protein sequence ID" value="MBY21421.1"/>
    <property type="molecule type" value="Transcribed_RNA"/>
</dbReference>
<keyword evidence="1" id="KW-0812">Transmembrane</keyword>
<protein>
    <recommendedName>
        <fullName evidence="3">Transmembrane protein</fullName>
    </recommendedName>
</protein>
<organism evidence="2">
    <name type="scientific">Schizaphis graminum</name>
    <name type="common">Green bug aphid</name>
    <dbReference type="NCBI Taxonomy" id="13262"/>
    <lineage>
        <taxon>Eukaryota</taxon>
        <taxon>Metazoa</taxon>
        <taxon>Ecdysozoa</taxon>
        <taxon>Arthropoda</taxon>
        <taxon>Hexapoda</taxon>
        <taxon>Insecta</taxon>
        <taxon>Pterygota</taxon>
        <taxon>Neoptera</taxon>
        <taxon>Paraneoptera</taxon>
        <taxon>Hemiptera</taxon>
        <taxon>Sternorrhyncha</taxon>
        <taxon>Aphidomorpha</taxon>
        <taxon>Aphidoidea</taxon>
        <taxon>Aphididae</taxon>
        <taxon>Aphidini</taxon>
        <taxon>Schizaphis</taxon>
    </lineage>
</organism>
<evidence type="ECO:0008006" key="3">
    <source>
        <dbReference type="Google" id="ProtNLM"/>
    </source>
</evidence>
<evidence type="ECO:0000256" key="1">
    <source>
        <dbReference type="SAM" id="Phobius"/>
    </source>
</evidence>
<sequence>MSQSEQHDCVLGEEFDDYDDRSLRSLCRTITPRRGSRSLSSQVRKTRHHLNNADVFLIMLMVGLTAGIVWLIYNTNINDCALDSAASTCPPRAKCRKKIQKPSLLKKLWCMIRPCNSKRCRKYFRRNINTNRVRYASRSTARHLFSSGGFFNFLKCFAATCNNL</sequence>
<feature type="transmembrane region" description="Helical" evidence="1">
    <location>
        <begin position="55"/>
        <end position="73"/>
    </location>
</feature>
<reference evidence="2" key="1">
    <citation type="submission" date="2018-04" db="EMBL/GenBank/DDBJ databases">
        <title>Transcriptome of Schizaphis graminum biotype I.</title>
        <authorList>
            <person name="Scully E.D."/>
            <person name="Geib S.M."/>
            <person name="Palmer N.A."/>
            <person name="Koch K."/>
            <person name="Bradshaw J."/>
            <person name="Heng-Moss T."/>
            <person name="Sarath G."/>
        </authorList>
    </citation>
    <scope>NUCLEOTIDE SEQUENCE</scope>
</reference>
<keyword evidence="1" id="KW-0472">Membrane</keyword>
<keyword evidence="1" id="KW-1133">Transmembrane helix</keyword>